<evidence type="ECO:0000313" key="1">
    <source>
        <dbReference type="EMBL" id="OEU15534.1"/>
    </source>
</evidence>
<dbReference type="EMBL" id="KV784359">
    <property type="protein sequence ID" value="OEU15534.1"/>
    <property type="molecule type" value="Genomic_DNA"/>
</dbReference>
<dbReference type="OrthoDB" id="47556at2759"/>
<organism evidence="1 2">
    <name type="scientific">Fragilariopsis cylindrus CCMP1102</name>
    <dbReference type="NCBI Taxonomy" id="635003"/>
    <lineage>
        <taxon>Eukaryota</taxon>
        <taxon>Sar</taxon>
        <taxon>Stramenopiles</taxon>
        <taxon>Ochrophyta</taxon>
        <taxon>Bacillariophyta</taxon>
        <taxon>Bacillariophyceae</taxon>
        <taxon>Bacillariophycidae</taxon>
        <taxon>Bacillariales</taxon>
        <taxon>Bacillariaceae</taxon>
        <taxon>Fragilariopsis</taxon>
    </lineage>
</organism>
<gene>
    <name evidence="1" type="ORF">FRACYDRAFT_269406</name>
</gene>
<dbReference type="InParanoid" id="A0A1E7FBM3"/>
<evidence type="ECO:0000313" key="2">
    <source>
        <dbReference type="Proteomes" id="UP000095751"/>
    </source>
</evidence>
<sequence length="73" mass="8650">MEIVDTSKRIQDIRNDVKYLDRLTMVEFQAAQKKIGIWSLPEVRKMKKDIIDEVDFQAKATLLQKLWRMIRGG</sequence>
<accession>A0A1E7FBM3</accession>
<dbReference type="KEGG" id="fcy:FRACYDRAFT_269406"/>
<name>A0A1E7FBM3_9STRA</name>
<dbReference type="Proteomes" id="UP000095751">
    <property type="component" value="Unassembled WGS sequence"/>
</dbReference>
<reference evidence="1 2" key="1">
    <citation type="submission" date="2016-09" db="EMBL/GenBank/DDBJ databases">
        <title>Extensive genetic diversity and differential bi-allelic expression allows diatom success in the polar Southern Ocean.</title>
        <authorList>
            <consortium name="DOE Joint Genome Institute"/>
            <person name="Mock T."/>
            <person name="Otillar R.P."/>
            <person name="Strauss J."/>
            <person name="Dupont C."/>
            <person name="Frickenhaus S."/>
            <person name="Maumus F."/>
            <person name="Mcmullan M."/>
            <person name="Sanges R."/>
            <person name="Schmutz J."/>
            <person name="Toseland A."/>
            <person name="Valas R."/>
            <person name="Veluchamy A."/>
            <person name="Ward B.J."/>
            <person name="Allen A."/>
            <person name="Barry K."/>
            <person name="Falciatore A."/>
            <person name="Ferrante M."/>
            <person name="Fortunato A.E."/>
            <person name="Gloeckner G."/>
            <person name="Gruber A."/>
            <person name="Hipkin R."/>
            <person name="Janech M."/>
            <person name="Kroth P."/>
            <person name="Leese F."/>
            <person name="Lindquist E."/>
            <person name="Lyon B.R."/>
            <person name="Martin J."/>
            <person name="Mayer C."/>
            <person name="Parker M."/>
            <person name="Quesneville H."/>
            <person name="Raymond J."/>
            <person name="Uhlig C."/>
            <person name="Valentin K.U."/>
            <person name="Worden A.Z."/>
            <person name="Armbrust E.V."/>
            <person name="Bowler C."/>
            <person name="Green B."/>
            <person name="Moulton V."/>
            <person name="Van Oosterhout C."/>
            <person name="Grigoriev I."/>
        </authorList>
    </citation>
    <scope>NUCLEOTIDE SEQUENCE [LARGE SCALE GENOMIC DNA]</scope>
    <source>
        <strain evidence="1 2">CCMP1102</strain>
    </source>
</reference>
<dbReference type="AlphaFoldDB" id="A0A1E7FBM3"/>
<proteinExistence type="predicted"/>
<keyword evidence="2" id="KW-1185">Reference proteome</keyword>
<protein>
    <submittedName>
        <fullName evidence="1">Uncharacterized protein</fullName>
    </submittedName>
</protein>